<reference evidence="1 2" key="2">
    <citation type="journal article" date="2022" name="Mol. Ecol. Resour.">
        <title>The genomes of chicory, endive, great burdock and yacon provide insights into Asteraceae paleo-polyploidization history and plant inulin production.</title>
        <authorList>
            <person name="Fan W."/>
            <person name="Wang S."/>
            <person name="Wang H."/>
            <person name="Wang A."/>
            <person name="Jiang F."/>
            <person name="Liu H."/>
            <person name="Zhao H."/>
            <person name="Xu D."/>
            <person name="Zhang Y."/>
        </authorList>
    </citation>
    <scope>NUCLEOTIDE SEQUENCE [LARGE SCALE GENOMIC DNA]</scope>
    <source>
        <strain evidence="2">cv. Punajuju</strain>
        <tissue evidence="1">Leaves</tissue>
    </source>
</reference>
<dbReference type="EMBL" id="CM042010">
    <property type="protein sequence ID" value="KAI3778091.1"/>
    <property type="molecule type" value="Genomic_DNA"/>
</dbReference>
<dbReference type="Proteomes" id="UP001055811">
    <property type="component" value="Linkage Group LG02"/>
</dbReference>
<name>A0ACB9G4Y0_CICIN</name>
<organism evidence="1 2">
    <name type="scientific">Cichorium intybus</name>
    <name type="common">Chicory</name>
    <dbReference type="NCBI Taxonomy" id="13427"/>
    <lineage>
        <taxon>Eukaryota</taxon>
        <taxon>Viridiplantae</taxon>
        <taxon>Streptophyta</taxon>
        <taxon>Embryophyta</taxon>
        <taxon>Tracheophyta</taxon>
        <taxon>Spermatophyta</taxon>
        <taxon>Magnoliopsida</taxon>
        <taxon>eudicotyledons</taxon>
        <taxon>Gunneridae</taxon>
        <taxon>Pentapetalae</taxon>
        <taxon>asterids</taxon>
        <taxon>campanulids</taxon>
        <taxon>Asterales</taxon>
        <taxon>Asteraceae</taxon>
        <taxon>Cichorioideae</taxon>
        <taxon>Cichorieae</taxon>
        <taxon>Cichoriinae</taxon>
        <taxon>Cichorium</taxon>
    </lineage>
</organism>
<comment type="caution">
    <text evidence="1">The sequence shown here is derived from an EMBL/GenBank/DDBJ whole genome shotgun (WGS) entry which is preliminary data.</text>
</comment>
<gene>
    <name evidence="1" type="ORF">L2E82_07114</name>
</gene>
<sequence>MASHDFMFEADEVSEEDVELGSVYEIYHKNLPPRTPVQLRSIRVVMVSEKTDLNVAIRYPSILSLRTYFSHGITEMYPALDEKFVMGIKLAGKVLFRQVPSQEFAEKKHLQDFWLVNPNSQAGSGHVVMKIEEIGLARELKNNEMVRWGVRRQVMFIGRHKDMSKTTQSSSSFVHGEEELIKDQPDVNNGGFEDEEEEVDDEDDNLKRRLKRNLRKRKRVKQGNNQLWLVNKKPMNKCKKLGLIKDPTERWSKERYLAAELSLLEAMKEKKAMIGNPITRPALRVEARKRIGDTGLLDHLLKHVANKVAPGGDLRFRRSHNADGAMEYWLESADLLKIRKDAGVSDPFWTPPPGWKPGDSPIQDPIMAKELNYLKEEISTIKRDQFLSKKQFEEDMANLRKEIIELISKNKEDQSKAIVVSEGVDASPKKSINFCNSLLPSESDVNDHSLLSREECKKEMSVILKKVEVSHASN</sequence>
<accession>A0ACB9G4Y0</accession>
<evidence type="ECO:0000313" key="2">
    <source>
        <dbReference type="Proteomes" id="UP001055811"/>
    </source>
</evidence>
<keyword evidence="2" id="KW-1185">Reference proteome</keyword>
<reference evidence="2" key="1">
    <citation type="journal article" date="2022" name="Mol. Ecol. Resour.">
        <title>The genomes of chicory, endive, great burdock and yacon provide insights into Asteraceae palaeo-polyploidization history and plant inulin production.</title>
        <authorList>
            <person name="Fan W."/>
            <person name="Wang S."/>
            <person name="Wang H."/>
            <person name="Wang A."/>
            <person name="Jiang F."/>
            <person name="Liu H."/>
            <person name="Zhao H."/>
            <person name="Xu D."/>
            <person name="Zhang Y."/>
        </authorList>
    </citation>
    <scope>NUCLEOTIDE SEQUENCE [LARGE SCALE GENOMIC DNA]</scope>
    <source>
        <strain evidence="2">cv. Punajuju</strain>
    </source>
</reference>
<proteinExistence type="predicted"/>
<protein>
    <submittedName>
        <fullName evidence="1">Uncharacterized protein</fullName>
    </submittedName>
</protein>
<evidence type="ECO:0000313" key="1">
    <source>
        <dbReference type="EMBL" id="KAI3778091.1"/>
    </source>
</evidence>